<dbReference type="SMART" id="SM00448">
    <property type="entry name" value="REC"/>
    <property type="match status" value="1"/>
</dbReference>
<dbReference type="PANTHER" id="PTHR43280:SF10">
    <property type="entry name" value="REGULATORY PROTEIN POCR"/>
    <property type="match status" value="1"/>
</dbReference>
<dbReference type="GO" id="GO:0000160">
    <property type="term" value="P:phosphorelay signal transduction system"/>
    <property type="evidence" value="ECO:0007669"/>
    <property type="project" value="InterPro"/>
</dbReference>
<dbReference type="GO" id="GO:0003700">
    <property type="term" value="F:DNA-binding transcription factor activity"/>
    <property type="evidence" value="ECO:0007669"/>
    <property type="project" value="InterPro"/>
</dbReference>
<evidence type="ECO:0000259" key="5">
    <source>
        <dbReference type="PROSITE" id="PS01124"/>
    </source>
</evidence>
<dbReference type="InterPro" id="IPR011006">
    <property type="entry name" value="CheY-like_superfamily"/>
</dbReference>
<dbReference type="InterPro" id="IPR018062">
    <property type="entry name" value="HTH_AraC-typ_CS"/>
</dbReference>
<dbReference type="GO" id="GO:0043565">
    <property type="term" value="F:sequence-specific DNA binding"/>
    <property type="evidence" value="ECO:0007669"/>
    <property type="project" value="InterPro"/>
</dbReference>
<accession>A0A3G3JVL6</accession>
<organism evidence="7 8">
    <name type="scientific">Cohnella candidum</name>
    <dbReference type="NCBI Taxonomy" id="2674991"/>
    <lineage>
        <taxon>Bacteria</taxon>
        <taxon>Bacillati</taxon>
        <taxon>Bacillota</taxon>
        <taxon>Bacilli</taxon>
        <taxon>Bacillales</taxon>
        <taxon>Paenibacillaceae</taxon>
        <taxon>Cohnella</taxon>
    </lineage>
</organism>
<dbReference type="PROSITE" id="PS00041">
    <property type="entry name" value="HTH_ARAC_FAMILY_1"/>
    <property type="match status" value="1"/>
</dbReference>
<dbReference type="SUPFAM" id="SSF46689">
    <property type="entry name" value="Homeodomain-like"/>
    <property type="match status" value="2"/>
</dbReference>
<evidence type="ECO:0000256" key="2">
    <source>
        <dbReference type="ARBA" id="ARBA00023125"/>
    </source>
</evidence>
<evidence type="ECO:0000256" key="4">
    <source>
        <dbReference type="PROSITE-ProRule" id="PRU00169"/>
    </source>
</evidence>
<dbReference type="Gene3D" id="3.40.50.2300">
    <property type="match status" value="1"/>
</dbReference>
<evidence type="ECO:0000256" key="1">
    <source>
        <dbReference type="ARBA" id="ARBA00023015"/>
    </source>
</evidence>
<proteinExistence type="predicted"/>
<sequence length="529" mass="59988">MTQLLIVDDEPLAVRSVLNAVDWDSLGVSRVFTAYGANQAKEIFAGEAIDVMLCDIEMPQESGLNLLAWVREHHPATESIFLTCHADFSFAQQAIQLGSLDYLLKPIPPEELESVIRKAVRQISAKHEIKQESESWRKHHPLFIERFWTDIFRRSIPSNPAAIKAAAEERKIGLPADMQVLPLLIQVRRWHKPLSLRDEKIMEYALINTLQEMIQGAGTLAGVVPVERGQLLAILSGLKEDAAALKRIMESYIASCRKFFFCDMTCYVGTSVAVHEFPEISNRLLQLRKAYVTSDNEAILLDGKPASVVAIPRPDLKVWRILLEEGSKTRVLQEVDGYLDTLKTMSGVSSAFLNQIVQDVLQIVYSYLDDMGIQAHQLFQDPVSVESLERSTHSVTDLKVWSDHLIDKAFRYAAELKESASVVDKVKAYITKHLEQELNRENIAASFFLHPDYINRLFKKETGMSMTEFLLHERLRMATELLEKTEQPVTVIAANIGYTNLSHFAKIFRKHTGLNPNEYRQSKRNEGKA</sequence>
<dbReference type="PRINTS" id="PR00032">
    <property type="entry name" value="HTHARAC"/>
</dbReference>
<dbReference type="SUPFAM" id="SSF52172">
    <property type="entry name" value="CheY-like"/>
    <property type="match status" value="1"/>
</dbReference>
<dbReference type="InterPro" id="IPR018060">
    <property type="entry name" value="HTH_AraC"/>
</dbReference>
<dbReference type="CDD" id="cd17536">
    <property type="entry name" value="REC_YesN-like"/>
    <property type="match status" value="1"/>
</dbReference>
<dbReference type="InterPro" id="IPR001789">
    <property type="entry name" value="Sig_transdc_resp-reg_receiver"/>
</dbReference>
<reference evidence="7 8" key="1">
    <citation type="submission" date="2018-10" db="EMBL/GenBank/DDBJ databases">
        <title>Genome Sequence of Cohnella sp.</title>
        <authorList>
            <person name="Srinivasan S."/>
            <person name="Kim M.K."/>
        </authorList>
    </citation>
    <scope>NUCLEOTIDE SEQUENCE [LARGE SCALE GENOMIC DNA]</scope>
    <source>
        <strain evidence="7 8">18JY8-7</strain>
    </source>
</reference>
<dbReference type="Proteomes" id="UP000269097">
    <property type="component" value="Chromosome"/>
</dbReference>
<dbReference type="PROSITE" id="PS50110">
    <property type="entry name" value="RESPONSE_REGULATORY"/>
    <property type="match status" value="1"/>
</dbReference>
<dbReference type="SMART" id="SM00342">
    <property type="entry name" value="HTH_ARAC"/>
    <property type="match status" value="1"/>
</dbReference>
<dbReference type="PROSITE" id="PS01124">
    <property type="entry name" value="HTH_ARAC_FAMILY_2"/>
    <property type="match status" value="1"/>
</dbReference>
<protein>
    <submittedName>
        <fullName evidence="7">Response regulator</fullName>
    </submittedName>
</protein>
<dbReference type="InterPro" id="IPR009057">
    <property type="entry name" value="Homeodomain-like_sf"/>
</dbReference>
<keyword evidence="1" id="KW-0805">Transcription regulation</keyword>
<keyword evidence="2" id="KW-0238">DNA-binding</keyword>
<dbReference type="EMBL" id="CP033433">
    <property type="protein sequence ID" value="AYQ71549.1"/>
    <property type="molecule type" value="Genomic_DNA"/>
</dbReference>
<dbReference type="RefSeq" id="WP_123039612.1">
    <property type="nucleotide sequence ID" value="NZ_CP033433.1"/>
</dbReference>
<dbReference type="Gene3D" id="1.10.10.60">
    <property type="entry name" value="Homeodomain-like"/>
    <property type="match status" value="2"/>
</dbReference>
<name>A0A3G3JVL6_9BACL</name>
<dbReference type="Pfam" id="PF12833">
    <property type="entry name" value="HTH_18"/>
    <property type="match status" value="1"/>
</dbReference>
<keyword evidence="4" id="KW-0597">Phosphoprotein</keyword>
<dbReference type="AlphaFoldDB" id="A0A3G3JVL6"/>
<gene>
    <name evidence="7" type="ORF">EAV92_02480</name>
</gene>
<evidence type="ECO:0000313" key="8">
    <source>
        <dbReference type="Proteomes" id="UP000269097"/>
    </source>
</evidence>
<evidence type="ECO:0000259" key="6">
    <source>
        <dbReference type="PROSITE" id="PS50110"/>
    </source>
</evidence>
<feature type="domain" description="HTH araC/xylS-type" evidence="5">
    <location>
        <begin position="424"/>
        <end position="522"/>
    </location>
</feature>
<dbReference type="InterPro" id="IPR020449">
    <property type="entry name" value="Tscrpt_reg_AraC-type_HTH"/>
</dbReference>
<dbReference type="Pfam" id="PF00072">
    <property type="entry name" value="Response_reg"/>
    <property type="match status" value="1"/>
</dbReference>
<evidence type="ECO:0000313" key="7">
    <source>
        <dbReference type="EMBL" id="AYQ71549.1"/>
    </source>
</evidence>
<dbReference type="PANTHER" id="PTHR43280">
    <property type="entry name" value="ARAC-FAMILY TRANSCRIPTIONAL REGULATOR"/>
    <property type="match status" value="1"/>
</dbReference>
<evidence type="ECO:0000256" key="3">
    <source>
        <dbReference type="ARBA" id="ARBA00023163"/>
    </source>
</evidence>
<feature type="modified residue" description="4-aspartylphosphate" evidence="4">
    <location>
        <position position="55"/>
    </location>
</feature>
<dbReference type="KEGG" id="coh:EAV92_02480"/>
<keyword evidence="3" id="KW-0804">Transcription</keyword>
<feature type="domain" description="Response regulatory" evidence="6">
    <location>
        <begin position="3"/>
        <end position="120"/>
    </location>
</feature>
<keyword evidence="8" id="KW-1185">Reference proteome</keyword>